<accession>A0A517SB81</accession>
<sequence>MSNAFRQMLCSLKKTGPRGRTRSDWRGAETLETRILPIATVNFTGSALTITGDSSDNNISISHVAGQLIVDANGGLITVAGSDVPSFQFNLNGAFSLTATFGGGSDVLQVAGLPLKSVRISMGDGLSNQVTLEGVAISGKLAIDAGNGADSVTLLETSVAGTTLIDTGTNNDTIEIGDGAYIGATTITTGLGTDTVQIGSLEKARFAGKLTITTGGDADVVELSGLVTRGISINSGDGADTVNLENILADGAVSVKTGNDADTVGVMALIQSGSGTNVFDLGSDTDVLNVSVSSFAAAMSIDLGSGVNNTATIGDTVFNSRFTLNASGQADSIGIDPVPSGGSQTTFFGAARFNVGQATAVVIGAGDPDTIIKFLSRWSFTATGTPNSTLAVAANVSFFSPPVLKKFTLV</sequence>
<name>A0A517SB81_9PLAN</name>
<organism evidence="1 2">
    <name type="scientific">Caulifigura coniformis</name>
    <dbReference type="NCBI Taxonomy" id="2527983"/>
    <lineage>
        <taxon>Bacteria</taxon>
        <taxon>Pseudomonadati</taxon>
        <taxon>Planctomycetota</taxon>
        <taxon>Planctomycetia</taxon>
        <taxon>Planctomycetales</taxon>
        <taxon>Planctomycetaceae</taxon>
        <taxon>Caulifigura</taxon>
    </lineage>
</organism>
<dbReference type="Gene3D" id="2.160.20.160">
    <property type="match status" value="1"/>
</dbReference>
<dbReference type="InParanoid" id="A0A517SB81"/>
<dbReference type="AlphaFoldDB" id="A0A517SB81"/>
<dbReference type="Proteomes" id="UP000315700">
    <property type="component" value="Chromosome"/>
</dbReference>
<keyword evidence="2" id="KW-1185">Reference proteome</keyword>
<dbReference type="KEGG" id="ccos:Pan44_14140"/>
<protein>
    <submittedName>
        <fullName evidence="1">Uncharacterized protein</fullName>
    </submittedName>
</protein>
<dbReference type="RefSeq" id="WP_145028586.1">
    <property type="nucleotide sequence ID" value="NZ_CP036271.1"/>
</dbReference>
<evidence type="ECO:0000313" key="1">
    <source>
        <dbReference type="EMBL" id="QDT53397.1"/>
    </source>
</evidence>
<proteinExistence type="predicted"/>
<gene>
    <name evidence="1" type="ORF">Pan44_14140</name>
</gene>
<evidence type="ECO:0000313" key="2">
    <source>
        <dbReference type="Proteomes" id="UP000315700"/>
    </source>
</evidence>
<dbReference type="EMBL" id="CP036271">
    <property type="protein sequence ID" value="QDT53397.1"/>
    <property type="molecule type" value="Genomic_DNA"/>
</dbReference>
<dbReference type="OrthoDB" id="246435at2"/>
<reference evidence="1 2" key="1">
    <citation type="submission" date="2019-02" db="EMBL/GenBank/DDBJ databases">
        <title>Deep-cultivation of Planctomycetes and their phenomic and genomic characterization uncovers novel biology.</title>
        <authorList>
            <person name="Wiegand S."/>
            <person name="Jogler M."/>
            <person name="Boedeker C."/>
            <person name="Pinto D."/>
            <person name="Vollmers J."/>
            <person name="Rivas-Marin E."/>
            <person name="Kohn T."/>
            <person name="Peeters S.H."/>
            <person name="Heuer A."/>
            <person name="Rast P."/>
            <person name="Oberbeckmann S."/>
            <person name="Bunk B."/>
            <person name="Jeske O."/>
            <person name="Meyerdierks A."/>
            <person name="Storesund J.E."/>
            <person name="Kallscheuer N."/>
            <person name="Luecker S."/>
            <person name="Lage O.M."/>
            <person name="Pohl T."/>
            <person name="Merkel B.J."/>
            <person name="Hornburger P."/>
            <person name="Mueller R.-W."/>
            <person name="Bruemmer F."/>
            <person name="Labrenz M."/>
            <person name="Spormann A.M."/>
            <person name="Op den Camp H."/>
            <person name="Overmann J."/>
            <person name="Amann R."/>
            <person name="Jetten M.S.M."/>
            <person name="Mascher T."/>
            <person name="Medema M.H."/>
            <person name="Devos D.P."/>
            <person name="Kaster A.-K."/>
            <person name="Ovreas L."/>
            <person name="Rohde M."/>
            <person name="Galperin M.Y."/>
            <person name="Jogler C."/>
        </authorList>
    </citation>
    <scope>NUCLEOTIDE SEQUENCE [LARGE SCALE GENOMIC DNA]</scope>
    <source>
        <strain evidence="1 2">Pan44</strain>
    </source>
</reference>